<organism evidence="2 3">
    <name type="scientific">Caryophanon latum</name>
    <dbReference type="NCBI Taxonomy" id="33977"/>
    <lineage>
        <taxon>Bacteria</taxon>
        <taxon>Bacillati</taxon>
        <taxon>Bacillota</taxon>
        <taxon>Bacilli</taxon>
        <taxon>Bacillales</taxon>
        <taxon>Caryophanaceae</taxon>
        <taxon>Caryophanon</taxon>
    </lineage>
</organism>
<keyword evidence="3" id="KW-1185">Reference proteome</keyword>
<dbReference type="Proteomes" id="UP000093482">
    <property type="component" value="Unassembled WGS sequence"/>
</dbReference>
<dbReference type="OrthoDB" id="1821976at2"/>
<comment type="caution">
    <text evidence="2">The sequence shown here is derived from an EMBL/GenBank/DDBJ whole genome shotgun (WGS) entry which is preliminary data.</text>
</comment>
<evidence type="ECO:0000313" key="2">
    <source>
        <dbReference type="EMBL" id="OCS90800.1"/>
    </source>
</evidence>
<reference evidence="2 3" key="1">
    <citation type="submission" date="2016-07" db="EMBL/GenBank/DDBJ databases">
        <title>Caryophanon latum genome sequencing.</title>
        <authorList>
            <person name="Verma A."/>
            <person name="Pal Y."/>
            <person name="Krishnamurthi S."/>
        </authorList>
    </citation>
    <scope>NUCLEOTIDE SEQUENCE [LARGE SCALE GENOMIC DNA]</scope>
    <source>
        <strain evidence="2 3">DSM 14151</strain>
    </source>
</reference>
<evidence type="ECO:0000313" key="3">
    <source>
        <dbReference type="Proteomes" id="UP000093482"/>
    </source>
</evidence>
<sequence length="280" mass="32216">MNRGERDFKGVWIPKNIWLNNELGWTEKMLLVEIESLDKEQGCFARNEHFASFFGLSKDRISKLITSLHRKGYIEVTLIYKEGTKAIEKRIIRVVKNRFGTIGENAEPSRCSHLDGIGESTDTPIGENAIVNNTSITNTSNNTKEKNVADASPTPAKKRKRTYEEHEEPLILAKYLYELMKRNNRYAKAPNFQEWANYIRLMHEVDGIEYSVVKNCITWCQSDPFWYKHILSTKKLREKFQTLYLQAQHKKGGNAYATNRNGVNAGANPTNQSYADGLDF</sequence>
<dbReference type="Pfam" id="PF13730">
    <property type="entry name" value="HTH_36"/>
    <property type="match status" value="1"/>
</dbReference>
<dbReference type="InterPro" id="IPR036388">
    <property type="entry name" value="WH-like_DNA-bd_sf"/>
</dbReference>
<feature type="region of interest" description="Disordered" evidence="1">
    <location>
        <begin position="135"/>
        <end position="163"/>
    </location>
</feature>
<dbReference type="EMBL" id="MATO01000034">
    <property type="protein sequence ID" value="OCS90800.1"/>
    <property type="molecule type" value="Genomic_DNA"/>
</dbReference>
<protein>
    <submittedName>
        <fullName evidence="2">Uncharacterized protein</fullName>
    </submittedName>
</protein>
<dbReference type="RefSeq" id="WP_066464210.1">
    <property type="nucleotide sequence ID" value="NZ_MATO01000034.1"/>
</dbReference>
<proteinExistence type="predicted"/>
<dbReference type="AlphaFoldDB" id="A0A1C0YUG0"/>
<gene>
    <name evidence="2" type="ORF">A6K76_01760</name>
</gene>
<name>A0A1C0YUG0_9BACL</name>
<evidence type="ECO:0000256" key="1">
    <source>
        <dbReference type="SAM" id="MobiDB-lite"/>
    </source>
</evidence>
<accession>A0A1C0YUG0</accession>
<dbReference type="Gene3D" id="1.10.10.10">
    <property type="entry name" value="Winged helix-like DNA-binding domain superfamily/Winged helix DNA-binding domain"/>
    <property type="match status" value="1"/>
</dbReference>